<name>A0A2T7BFQ3_9BACT</name>
<protein>
    <submittedName>
        <fullName evidence="2">Uncharacterized protein</fullName>
    </submittedName>
</protein>
<gene>
    <name evidence="2" type="ORF">DCC81_12125</name>
</gene>
<dbReference type="AlphaFoldDB" id="A0A2T7BFQ3"/>
<dbReference type="RefSeq" id="WP_108686890.1">
    <property type="nucleotide sequence ID" value="NZ_QCYK01000002.1"/>
</dbReference>
<dbReference type="Proteomes" id="UP000244450">
    <property type="component" value="Unassembled WGS sequence"/>
</dbReference>
<reference evidence="2 3" key="1">
    <citation type="submission" date="2018-04" db="EMBL/GenBank/DDBJ databases">
        <title>Chitinophaga fuyangensis sp. nov., isolated from soil in a chemical factory.</title>
        <authorList>
            <person name="Chen K."/>
        </authorList>
    </citation>
    <scope>NUCLEOTIDE SEQUENCE [LARGE SCALE GENOMIC DNA]</scope>
    <source>
        <strain evidence="2 3">LY-1</strain>
    </source>
</reference>
<sequence>MDILTAFNNYFSQPTTVGEYVATGLQLIGYSLIIAGGIIFIVERVKRWWILTEPARVARGIKAMERAKRTKYALYYWSKETRHVLNVIFK</sequence>
<comment type="caution">
    <text evidence="2">The sequence shown here is derived from an EMBL/GenBank/DDBJ whole genome shotgun (WGS) entry which is preliminary data.</text>
</comment>
<keyword evidence="1" id="KW-0812">Transmembrane</keyword>
<evidence type="ECO:0000256" key="1">
    <source>
        <dbReference type="SAM" id="Phobius"/>
    </source>
</evidence>
<dbReference type="EMBL" id="QCYK01000002">
    <property type="protein sequence ID" value="PUZ25053.1"/>
    <property type="molecule type" value="Genomic_DNA"/>
</dbReference>
<organism evidence="2 3">
    <name type="scientific">Chitinophaga parva</name>
    <dbReference type="NCBI Taxonomy" id="2169414"/>
    <lineage>
        <taxon>Bacteria</taxon>
        <taxon>Pseudomonadati</taxon>
        <taxon>Bacteroidota</taxon>
        <taxon>Chitinophagia</taxon>
        <taxon>Chitinophagales</taxon>
        <taxon>Chitinophagaceae</taxon>
        <taxon>Chitinophaga</taxon>
    </lineage>
</organism>
<evidence type="ECO:0000313" key="2">
    <source>
        <dbReference type="EMBL" id="PUZ25053.1"/>
    </source>
</evidence>
<proteinExistence type="predicted"/>
<feature type="transmembrane region" description="Helical" evidence="1">
    <location>
        <begin position="20"/>
        <end position="42"/>
    </location>
</feature>
<keyword evidence="1" id="KW-1133">Transmembrane helix</keyword>
<accession>A0A2T7BFQ3</accession>
<keyword evidence="1" id="KW-0472">Membrane</keyword>
<keyword evidence="3" id="KW-1185">Reference proteome</keyword>
<evidence type="ECO:0000313" key="3">
    <source>
        <dbReference type="Proteomes" id="UP000244450"/>
    </source>
</evidence>